<evidence type="ECO:0000313" key="1">
    <source>
        <dbReference type="EMBL" id="GGR34135.1"/>
    </source>
</evidence>
<dbReference type="RefSeq" id="WP_189093290.1">
    <property type="nucleotide sequence ID" value="NZ_BMQL01000062.1"/>
</dbReference>
<gene>
    <name evidence="1" type="ORF">GCM10008957_50430</name>
</gene>
<proteinExistence type="predicted"/>
<evidence type="ECO:0000313" key="2">
    <source>
        <dbReference type="Proteomes" id="UP000603865"/>
    </source>
</evidence>
<comment type="caution">
    <text evidence="1">The sequence shown here is derived from an EMBL/GenBank/DDBJ whole genome shotgun (WGS) entry which is preliminary data.</text>
</comment>
<keyword evidence="2" id="KW-1185">Reference proteome</keyword>
<reference evidence="1" key="2">
    <citation type="submission" date="2020-09" db="EMBL/GenBank/DDBJ databases">
        <authorList>
            <person name="Sun Q."/>
            <person name="Ohkuma M."/>
        </authorList>
    </citation>
    <scope>NUCLEOTIDE SEQUENCE</scope>
    <source>
        <strain evidence="1">JCM 31311</strain>
    </source>
</reference>
<organism evidence="1 2">
    <name type="scientific">Deinococcus ruber</name>
    <dbReference type="NCBI Taxonomy" id="1848197"/>
    <lineage>
        <taxon>Bacteria</taxon>
        <taxon>Thermotogati</taxon>
        <taxon>Deinococcota</taxon>
        <taxon>Deinococci</taxon>
        <taxon>Deinococcales</taxon>
        <taxon>Deinococcaceae</taxon>
        <taxon>Deinococcus</taxon>
    </lineage>
</organism>
<protein>
    <submittedName>
        <fullName evidence="1">Uncharacterized protein</fullName>
    </submittedName>
</protein>
<sequence length="137" mass="14879">MLFPYTCRIVTPFGTVDLVMGIPPEALSAARERGSEIVTLLNGAGLPRTAEQNTVTRLKLTAPQDFGIPYAQKKILAQCGVGSICTVQENLTDREALTVWENAIVWAEPILPRLGGGQAAGDEWYGYTLEFIHTEAS</sequence>
<dbReference type="EMBL" id="BMQL01000062">
    <property type="protein sequence ID" value="GGR34135.1"/>
    <property type="molecule type" value="Genomic_DNA"/>
</dbReference>
<dbReference type="Proteomes" id="UP000603865">
    <property type="component" value="Unassembled WGS sequence"/>
</dbReference>
<name>A0A918CPA2_9DEIO</name>
<reference evidence="1" key="1">
    <citation type="journal article" date="2014" name="Int. J. Syst. Evol. Microbiol.">
        <title>Complete genome sequence of Corynebacterium casei LMG S-19264T (=DSM 44701T), isolated from a smear-ripened cheese.</title>
        <authorList>
            <consortium name="US DOE Joint Genome Institute (JGI-PGF)"/>
            <person name="Walter F."/>
            <person name="Albersmeier A."/>
            <person name="Kalinowski J."/>
            <person name="Ruckert C."/>
        </authorList>
    </citation>
    <scope>NUCLEOTIDE SEQUENCE</scope>
    <source>
        <strain evidence="1">JCM 31311</strain>
    </source>
</reference>
<dbReference type="AlphaFoldDB" id="A0A918CPA2"/>
<accession>A0A918CPA2</accession>